<dbReference type="AlphaFoldDB" id="A0A8T0KU11"/>
<comment type="caution">
    <text evidence="1">The sequence shown here is derived from an EMBL/GenBank/DDBJ whole genome shotgun (WGS) entry which is preliminary data.</text>
</comment>
<reference evidence="1 2" key="1">
    <citation type="submission" date="2020-05" db="EMBL/GenBank/DDBJ databases">
        <title>Vigna angularis (adzuki bean) Var. LongXiaoDou No. 4 denovo assembly.</title>
        <authorList>
            <person name="Xiang H."/>
        </authorList>
    </citation>
    <scope>NUCLEOTIDE SEQUENCE [LARGE SCALE GENOMIC DNA]</scope>
    <source>
        <tissue evidence="1">Leaf</tissue>
    </source>
</reference>
<name>A0A8T0KU11_PHAAN</name>
<evidence type="ECO:0000313" key="1">
    <source>
        <dbReference type="EMBL" id="KAG2402941.1"/>
    </source>
</evidence>
<accession>A0A8T0KU11</accession>
<gene>
    <name evidence="1" type="ORF">HKW66_Vig0247900</name>
</gene>
<evidence type="ECO:0000313" key="2">
    <source>
        <dbReference type="Proteomes" id="UP000743370"/>
    </source>
</evidence>
<dbReference type="EMBL" id="JABFOF010000003">
    <property type="protein sequence ID" value="KAG2402941.1"/>
    <property type="molecule type" value="Genomic_DNA"/>
</dbReference>
<dbReference type="Proteomes" id="UP000743370">
    <property type="component" value="Unassembled WGS sequence"/>
</dbReference>
<organism evidence="1 2">
    <name type="scientific">Phaseolus angularis</name>
    <name type="common">Azuki bean</name>
    <name type="synonym">Vigna angularis</name>
    <dbReference type="NCBI Taxonomy" id="3914"/>
    <lineage>
        <taxon>Eukaryota</taxon>
        <taxon>Viridiplantae</taxon>
        <taxon>Streptophyta</taxon>
        <taxon>Embryophyta</taxon>
        <taxon>Tracheophyta</taxon>
        <taxon>Spermatophyta</taxon>
        <taxon>Magnoliopsida</taxon>
        <taxon>eudicotyledons</taxon>
        <taxon>Gunneridae</taxon>
        <taxon>Pentapetalae</taxon>
        <taxon>rosids</taxon>
        <taxon>fabids</taxon>
        <taxon>Fabales</taxon>
        <taxon>Fabaceae</taxon>
        <taxon>Papilionoideae</taxon>
        <taxon>50 kb inversion clade</taxon>
        <taxon>NPAAA clade</taxon>
        <taxon>indigoferoid/millettioid clade</taxon>
        <taxon>Phaseoleae</taxon>
        <taxon>Vigna</taxon>
    </lineage>
</organism>
<sequence length="278" mass="30776">MVNTTHASNDSHNHDDPPSKYLISTMCRLDPPKTVQYHLSYALTLNCLISSQSSLCEEIQLGCRMVEGQTSYAEANVLVILAETDWVKKKIKNNELSRIGSGEWGKFVAIKATAALGALEEILDAKVSGSYADREEDIFTLTPDLNDVEPEEQDLDGHTLEIVEPTVGDHSCDGGLVVEGVRLYDEAARSFKIHCELPCFSVQRIPYRSLRKKPHRESGHSKALIALESAFKALSTFDLRLRGSYTSNIDEALSAFSFALREFLPSLRHSCAAVVTVE</sequence>
<protein>
    <submittedName>
        <fullName evidence="1">Uncharacterized protein</fullName>
    </submittedName>
</protein>
<proteinExistence type="predicted"/>